<reference evidence="2 3" key="1">
    <citation type="submission" date="2017-04" db="EMBL/GenBank/DDBJ databases">
        <authorList>
            <person name="Afonso C.L."/>
            <person name="Miller P.J."/>
            <person name="Scott M.A."/>
            <person name="Spackman E."/>
            <person name="Goraichik I."/>
            <person name="Dimitrov K.M."/>
            <person name="Suarez D.L."/>
            <person name="Swayne D.E."/>
        </authorList>
    </citation>
    <scope>NUCLEOTIDE SEQUENCE [LARGE SCALE GENOMIC DNA]</scope>
    <source>
        <strain evidence="2 3">ToBE</strain>
    </source>
</reference>
<feature type="domain" description="4Fe-4S ferredoxin-type" evidence="1">
    <location>
        <begin position="17"/>
        <end position="48"/>
    </location>
</feature>
<accession>A0A1W1VNW0</accession>
<dbReference type="AlphaFoldDB" id="A0A1W1VNW0"/>
<evidence type="ECO:0000259" key="1">
    <source>
        <dbReference type="PROSITE" id="PS51379"/>
    </source>
</evidence>
<gene>
    <name evidence="2" type="ORF">SAMN00808754_1104</name>
</gene>
<dbReference type="EMBL" id="LT838272">
    <property type="protein sequence ID" value="SMB94751.1"/>
    <property type="molecule type" value="Genomic_DNA"/>
</dbReference>
<dbReference type="Gene3D" id="3.30.70.20">
    <property type="match status" value="1"/>
</dbReference>
<dbReference type="InterPro" id="IPR017896">
    <property type="entry name" value="4Fe4S_Fe-S-bd"/>
</dbReference>
<name>A0A1W1VNW0_9FIRM</name>
<protein>
    <submittedName>
        <fullName evidence="2">4Fe-4S ferredoxin iron-sulfur binding domain protein</fullName>
    </submittedName>
</protein>
<organism evidence="2 3">
    <name type="scientific">Thermanaeromonas toyohensis ToBE</name>
    <dbReference type="NCBI Taxonomy" id="698762"/>
    <lineage>
        <taxon>Bacteria</taxon>
        <taxon>Bacillati</taxon>
        <taxon>Bacillota</taxon>
        <taxon>Clostridia</taxon>
        <taxon>Neomoorellales</taxon>
        <taxon>Neomoorellaceae</taxon>
        <taxon>Thermanaeromonas</taxon>
    </lineage>
</organism>
<feature type="domain" description="4Fe-4S ferredoxin-type" evidence="1">
    <location>
        <begin position="50"/>
        <end position="76"/>
    </location>
</feature>
<evidence type="ECO:0000313" key="2">
    <source>
        <dbReference type="EMBL" id="SMB94751.1"/>
    </source>
</evidence>
<dbReference type="STRING" id="698762.SAMN00808754_1104"/>
<sequence>MGESTERIAEEEKMQRRQAYIDASRCDGASDCPPRDNCPAGAIFREGDEGPYFVGPECRGCGRCISFCNLKAITLL</sequence>
<dbReference type="SUPFAM" id="SSF54862">
    <property type="entry name" value="4Fe-4S ferredoxins"/>
    <property type="match status" value="1"/>
</dbReference>
<dbReference type="PROSITE" id="PS51379">
    <property type="entry name" value="4FE4S_FER_2"/>
    <property type="match status" value="2"/>
</dbReference>
<dbReference type="RefSeq" id="WP_084664608.1">
    <property type="nucleotide sequence ID" value="NZ_LT838272.1"/>
</dbReference>
<evidence type="ECO:0000313" key="3">
    <source>
        <dbReference type="Proteomes" id="UP000192569"/>
    </source>
</evidence>
<proteinExistence type="predicted"/>
<keyword evidence="3" id="KW-1185">Reference proteome</keyword>
<dbReference type="Proteomes" id="UP000192569">
    <property type="component" value="Chromosome I"/>
</dbReference>